<dbReference type="Pfam" id="PF09364">
    <property type="entry name" value="XFP_N"/>
    <property type="match status" value="1"/>
</dbReference>
<dbReference type="UniPathway" id="UPA00340">
    <property type="reaction ID" value="UER00458"/>
</dbReference>
<dbReference type="GO" id="GO:0005975">
    <property type="term" value="P:carbohydrate metabolic process"/>
    <property type="evidence" value="ECO:0007669"/>
    <property type="project" value="InterPro"/>
</dbReference>
<comment type="cofactor">
    <cofactor evidence="10">
        <name>Mg(2+)</name>
        <dbReference type="ChEBI" id="CHEBI:18420"/>
    </cofactor>
    <cofactor evidence="10">
        <name>Mn(2+)</name>
        <dbReference type="ChEBI" id="CHEBI:29035"/>
    </cofactor>
    <text evidence="10">Mg(2+). Can also accept Mn(2+).</text>
</comment>
<evidence type="ECO:0000256" key="10">
    <source>
        <dbReference type="HAMAP-Rule" id="MF_00020"/>
    </source>
</evidence>
<dbReference type="InterPro" id="IPR000890">
    <property type="entry name" value="Aliphatic_acid_kin_short-chain"/>
</dbReference>
<dbReference type="GO" id="GO:0005524">
    <property type="term" value="F:ATP binding"/>
    <property type="evidence" value="ECO:0007669"/>
    <property type="project" value="UniProtKB-KW"/>
</dbReference>
<dbReference type="InterPro" id="IPR004372">
    <property type="entry name" value="Ac/propionate_kinase"/>
</dbReference>
<feature type="binding site" evidence="10">
    <location>
        <begin position="283"/>
        <end position="285"/>
    </location>
    <ligand>
        <name>ATP</name>
        <dbReference type="ChEBI" id="CHEBI:30616"/>
    </ligand>
</feature>
<dbReference type="EC" id="2.7.2.1" evidence="10"/>
<dbReference type="Gene3D" id="3.30.420.40">
    <property type="match status" value="2"/>
</dbReference>
<dbReference type="PROSITE" id="PS60002">
    <property type="entry name" value="PHOSPHOKETOLASE_1"/>
    <property type="match status" value="1"/>
</dbReference>
<evidence type="ECO:0000313" key="15">
    <source>
        <dbReference type="EMBL" id="AYG61483.1"/>
    </source>
</evidence>
<dbReference type="GO" id="GO:0006082">
    <property type="term" value="P:organic acid metabolic process"/>
    <property type="evidence" value="ECO:0007669"/>
    <property type="project" value="InterPro"/>
</dbReference>
<comment type="cofactor">
    <cofactor evidence="1 11">
        <name>thiamine diphosphate</name>
        <dbReference type="ChEBI" id="CHEBI:58937"/>
    </cofactor>
</comment>
<comment type="subunit">
    <text evidence="10">Homodimer.</text>
</comment>
<organism evidence="15 16">
    <name type="scientific">Rhizobium jaguaris</name>
    <dbReference type="NCBI Taxonomy" id="1312183"/>
    <lineage>
        <taxon>Bacteria</taxon>
        <taxon>Pseudomonadati</taxon>
        <taxon>Pseudomonadota</taxon>
        <taxon>Alphaproteobacteria</taxon>
        <taxon>Hyphomicrobiales</taxon>
        <taxon>Rhizobiaceae</taxon>
        <taxon>Rhizobium/Agrobacterium group</taxon>
        <taxon>Rhizobium</taxon>
    </lineage>
</organism>
<comment type="similarity">
    <text evidence="2 11">Belongs to the XFP family.</text>
</comment>
<keyword evidence="10" id="KW-0479">Metal-binding</keyword>
<feature type="binding site" evidence="10">
    <location>
        <position position="11"/>
    </location>
    <ligand>
        <name>Mg(2+)</name>
        <dbReference type="ChEBI" id="CHEBI:18420"/>
    </ligand>
</feature>
<evidence type="ECO:0000256" key="9">
    <source>
        <dbReference type="ARBA" id="ARBA00023239"/>
    </source>
</evidence>
<feature type="domain" description="Xylulose 5-phosphate/Fructose 6-phosphate phosphoketolase C-terminal" evidence="13">
    <location>
        <begin position="1010"/>
        <end position="1212"/>
    </location>
</feature>
<keyword evidence="7 10" id="KW-0067">ATP-binding</keyword>
<evidence type="ECO:0000313" key="16">
    <source>
        <dbReference type="Proteomes" id="UP000282195"/>
    </source>
</evidence>
<dbReference type="GO" id="GO:0008776">
    <property type="term" value="F:acetate kinase activity"/>
    <property type="evidence" value="ECO:0007669"/>
    <property type="project" value="UniProtKB-UniRule"/>
</dbReference>
<dbReference type="InterPro" id="IPR019790">
    <property type="entry name" value="Xul5P/Fru6P_PKetolase_CS"/>
</dbReference>
<keyword evidence="6 10" id="KW-0418">Kinase</keyword>
<feature type="domain" description="Xylulose 5-phosphate/Fructose 6-phosphate phosphoketolase N-terminal" evidence="14">
    <location>
        <begin position="432"/>
        <end position="793"/>
    </location>
</feature>
<dbReference type="PROSITE" id="PS60003">
    <property type="entry name" value="PHOSPHOKETOLASE_2"/>
    <property type="match status" value="1"/>
</dbReference>
<comment type="similarity">
    <text evidence="3 10 12">Belongs to the acetokinase family.</text>
</comment>
<dbReference type="GO" id="GO:0005737">
    <property type="term" value="C:cytoplasm"/>
    <property type="evidence" value="ECO:0007669"/>
    <property type="project" value="UniProtKB-SubCell"/>
</dbReference>
<comment type="catalytic activity">
    <reaction evidence="10">
        <text>acetate + ATP = acetyl phosphate + ADP</text>
        <dbReference type="Rhea" id="RHEA:11352"/>
        <dbReference type="ChEBI" id="CHEBI:22191"/>
        <dbReference type="ChEBI" id="CHEBI:30089"/>
        <dbReference type="ChEBI" id="CHEBI:30616"/>
        <dbReference type="ChEBI" id="CHEBI:456216"/>
        <dbReference type="EC" id="2.7.2.1"/>
    </reaction>
</comment>
<dbReference type="NCBIfam" id="NF003619">
    <property type="entry name" value="PRK05261.1-4"/>
    <property type="match status" value="1"/>
</dbReference>
<dbReference type="Pfam" id="PF09363">
    <property type="entry name" value="XFP_C"/>
    <property type="match status" value="1"/>
</dbReference>
<dbReference type="InterPro" id="IPR043129">
    <property type="entry name" value="ATPase_NBD"/>
</dbReference>
<feature type="site" description="Transition state stabilizer" evidence="10">
    <location>
        <position position="181"/>
    </location>
</feature>
<evidence type="ECO:0000256" key="1">
    <source>
        <dbReference type="ARBA" id="ARBA00001964"/>
    </source>
</evidence>
<gene>
    <name evidence="10" type="primary">ackA</name>
    <name evidence="15" type="ORF">CCGE525_15325</name>
</gene>
<dbReference type="InterPro" id="IPR005593">
    <property type="entry name" value="Xul5P/Fru6P_PKetolase"/>
</dbReference>
<keyword evidence="10" id="KW-0963">Cytoplasm</keyword>
<keyword evidence="10" id="KW-0460">Magnesium</keyword>
<dbReference type="PANTHER" id="PTHR31273">
    <property type="entry name" value="PHOSPHOKETOLASE-RELATED"/>
    <property type="match status" value="1"/>
</dbReference>
<keyword evidence="8 11" id="KW-0786">Thiamine pyrophosphate</keyword>
<dbReference type="HAMAP" id="MF_01403">
    <property type="entry name" value="Phosphoketolase"/>
    <property type="match status" value="1"/>
</dbReference>
<dbReference type="Gene3D" id="3.40.50.970">
    <property type="match status" value="2"/>
</dbReference>
<comment type="function">
    <text evidence="10">Catalyzes the formation of acetyl phosphate from acetate and ATP. Can also catalyze the reverse reaction.</text>
</comment>
<dbReference type="EC" id="4.1.2.-" evidence="11"/>
<keyword evidence="5 10" id="KW-0547">Nucleotide-binding</keyword>
<evidence type="ECO:0000256" key="2">
    <source>
        <dbReference type="ARBA" id="ARBA00005623"/>
    </source>
</evidence>
<evidence type="ECO:0000256" key="7">
    <source>
        <dbReference type="ARBA" id="ARBA00022840"/>
    </source>
</evidence>
<feature type="binding site" evidence="10">
    <location>
        <position position="18"/>
    </location>
    <ligand>
        <name>ATP</name>
        <dbReference type="ChEBI" id="CHEBI:30616"/>
    </ligand>
</feature>
<dbReference type="InterPro" id="IPR029061">
    <property type="entry name" value="THDP-binding"/>
</dbReference>
<dbReference type="GO" id="GO:0016832">
    <property type="term" value="F:aldehyde-lyase activity"/>
    <property type="evidence" value="ECO:0007669"/>
    <property type="project" value="UniProtKB-UniRule"/>
</dbReference>
<dbReference type="SUPFAM" id="SSF53067">
    <property type="entry name" value="Actin-like ATPase domain"/>
    <property type="match status" value="2"/>
</dbReference>
<dbReference type="InterPro" id="IPR018970">
    <property type="entry name" value="Xul5P/Fru6P_PKetolase_N"/>
</dbReference>
<dbReference type="NCBIfam" id="NF003616">
    <property type="entry name" value="PRK05261.1-1"/>
    <property type="match status" value="1"/>
</dbReference>
<keyword evidence="16" id="KW-1185">Reference proteome</keyword>
<comment type="pathway">
    <text evidence="10">Metabolic intermediate biosynthesis; acetyl-CoA biosynthesis; acetyl-CoA from acetate: step 1/2.</text>
</comment>
<feature type="active site" description="Proton donor/acceptor" evidence="10">
    <location>
        <position position="150"/>
    </location>
</feature>
<dbReference type="Proteomes" id="UP000282195">
    <property type="component" value="Chromosome"/>
</dbReference>
<dbReference type="Gene3D" id="3.40.50.920">
    <property type="match status" value="1"/>
</dbReference>
<reference evidence="15 16" key="1">
    <citation type="submission" date="2018-10" db="EMBL/GenBank/DDBJ databases">
        <title>Rhizobium etli, R. leguminosarum and a new Rhizobium genospecies from Phaseolus dumosus.</title>
        <authorList>
            <person name="Ramirez-Puebla S.T."/>
            <person name="Rogel-Hernandez M.A."/>
            <person name="Guerrero G."/>
            <person name="Ormeno-Orrillo E."/>
            <person name="Martinez-Romero J.C."/>
            <person name="Negrete-Yankelevich S."/>
            <person name="Martinez-Romero E."/>
        </authorList>
    </citation>
    <scope>NUCLEOTIDE SEQUENCE [LARGE SCALE GENOMIC DNA]</scope>
    <source>
        <strain evidence="15 16">CCGE525</strain>
    </source>
</reference>
<sequence length="1222" mass="135640">MPNGNLLLTFNAGSSTVKIGLFEIEADKAHRIGKGLIDFRRRPLTFHLTEGPASLDRSLQTDTGEHLHEVVDETFGILSEHFDLSTVRAIGHRVVHGGDMFTGPVRLDEASIRDIEGLTTLAPLHQPQALRLIRAVKHLRPALAQTASFDTAFHATQSDLVRRFALPRALHDQGIKRYGFHGLSYAFIAAELQRRAPKAAAGKVVVAHLGSGASLCALDKGESRDCSMGFSTLDGIPMATRCGTLDPGVLLHLLGQKGTALKEVEDMLYYQSGMIGVSGISADTRDLLKDARAEAREAIDLFCLRIAGEIGRMAATLGGLDGMVFTAGIGEHQPEIRAAICDRLRWLGLDIDNDANAANAPVVSTSSSSVTAFVIPTDEEQIIANEALSIFAGSDPDHNQPAPWAIASHSTTSNRSNHMEKQATADSTGVLDTAELALIDRYWRAANYLSVGQIYLLDNPLLREPLKAEHIKPRLLGHWGTTPGLNFIYAHLNRIIRNRDLDIIYVCGPGHGGLGMVANTYLEGTYSEIYPDISENADGMRKLFRQFSFPGGIPSHAAPETPGSIHEGGELGYALVHAYGAVFDNPDLIAACVVGDGEAETGPLAASWHSNKFLNPARDGAVLPILHLNGYKIANPTLLGRATDEDLRHLFIGYGYEPFFVEGSEPHKMHQAMAATFEQAFDRIRAIQREARHGAPGNFCPRWPMIVFRSPKGWTGPKEVDGKRVEGFWRAHQVPVSNCRDDAGHRKILEDWMQSYDPQDLFDTNGRLKEALRALAPMGQRRMGANPHANGGLLRQELVTPAIDDYAVAVKERGRTMAQSTEILGHYLRDTLTLNADGANFRIFGPDETESNRLGSVFEVTDRVWMEEIKPYDVSLARDGRVMEVLSEHLCQGWLEGYLLTGRHGLFSCYEAFIHIIDSMFNQHAKWLKVSRELPWRKPVSSLNYLLTSHVWRQDHNGFSHQDPGFIDLVANKKADTVRIYLPPDANTLLWTSDHCLKTYDRINVIVAGKQPELQWLSMDEAVKHCEAGISIWDWAGNEQGAGEPDVVMACAGDVPTMETLAAVDLLRQNIPELSIRVVNVVDLMALQSKEQHPHGLTDEVFDRLFTPDRPVIFAYHGYPYLIHRLTYRRTNHSNIHVRGFIEEGTTTTPFDMTVLNELDRYHLAIETIERVPGLKEKAADVIKLFQGKLEEHHRYVRQHGEDMPEISNWKWPYDGNGTRLA</sequence>
<dbReference type="EMBL" id="CP032694">
    <property type="protein sequence ID" value="AYG61483.1"/>
    <property type="molecule type" value="Genomic_DNA"/>
</dbReference>
<evidence type="ECO:0000256" key="11">
    <source>
        <dbReference type="HAMAP-Rule" id="MF_01403"/>
    </source>
</evidence>
<dbReference type="HAMAP" id="MF_00020">
    <property type="entry name" value="Acetate_kinase"/>
    <property type="match status" value="1"/>
</dbReference>
<feature type="binding site" evidence="10">
    <location>
        <begin position="328"/>
        <end position="332"/>
    </location>
    <ligand>
        <name>ATP</name>
        <dbReference type="ChEBI" id="CHEBI:30616"/>
    </ligand>
</feature>
<evidence type="ECO:0000256" key="5">
    <source>
        <dbReference type="ARBA" id="ARBA00022741"/>
    </source>
</evidence>
<dbReference type="OrthoDB" id="9768449at2"/>
<feature type="binding site" evidence="10">
    <location>
        <position position="93"/>
    </location>
    <ligand>
        <name>substrate</name>
    </ligand>
</feature>
<dbReference type="SUPFAM" id="SSF52518">
    <property type="entry name" value="Thiamin diphosphate-binding fold (THDP-binding)"/>
    <property type="match status" value="2"/>
</dbReference>
<dbReference type="GO" id="GO:0000287">
    <property type="term" value="F:magnesium ion binding"/>
    <property type="evidence" value="ECO:0007669"/>
    <property type="project" value="UniProtKB-UniRule"/>
</dbReference>
<dbReference type="InterPro" id="IPR019789">
    <property type="entry name" value="Xul5P/Fru6P_PKetolase_ThDP_BS"/>
</dbReference>
<feature type="site" description="Transition state stabilizer" evidence="10">
    <location>
        <position position="241"/>
    </location>
</feature>
<dbReference type="NCBIfam" id="NF003617">
    <property type="entry name" value="PRK05261.1-2"/>
    <property type="match status" value="1"/>
</dbReference>
<dbReference type="InterPro" id="IPR023865">
    <property type="entry name" value="Aliphatic_acid_kinase_CS"/>
</dbReference>
<evidence type="ECO:0000256" key="4">
    <source>
        <dbReference type="ARBA" id="ARBA00022679"/>
    </source>
</evidence>
<dbReference type="CDD" id="cd02011">
    <property type="entry name" value="TPP_PK"/>
    <property type="match status" value="1"/>
</dbReference>
<dbReference type="Pfam" id="PF03894">
    <property type="entry name" value="XFP"/>
    <property type="match status" value="1"/>
</dbReference>
<protein>
    <recommendedName>
        <fullName evidence="10 11">Multifunctional fusion protein</fullName>
    </recommendedName>
    <domain>
        <recommendedName>
            <fullName evidence="10">Acetate kinase</fullName>
            <ecNumber evidence="10">2.7.2.1</ecNumber>
        </recommendedName>
        <alternativeName>
            <fullName evidence="10">Acetokinase</fullName>
        </alternativeName>
    </domain>
    <domain>
        <recommendedName>
            <fullName evidence="11">Probable phosphoketolase</fullName>
            <ecNumber evidence="11">4.1.2.-</ecNumber>
        </recommendedName>
    </domain>
</protein>
<evidence type="ECO:0000256" key="8">
    <source>
        <dbReference type="ARBA" id="ARBA00023052"/>
    </source>
</evidence>
<dbReference type="NCBIfam" id="NF005462">
    <property type="entry name" value="PRK07058.1"/>
    <property type="match status" value="1"/>
</dbReference>
<evidence type="ECO:0000256" key="6">
    <source>
        <dbReference type="ARBA" id="ARBA00022777"/>
    </source>
</evidence>
<dbReference type="NCBIfam" id="TIGR00016">
    <property type="entry name" value="ackA"/>
    <property type="match status" value="1"/>
</dbReference>
<evidence type="ECO:0000259" key="14">
    <source>
        <dbReference type="Pfam" id="PF09364"/>
    </source>
</evidence>
<proteinExistence type="inferred from homology"/>
<dbReference type="PRINTS" id="PR00471">
    <property type="entry name" value="ACETATEKNASE"/>
</dbReference>
<dbReference type="InterPro" id="IPR009014">
    <property type="entry name" value="Transketo_C/PFOR_II"/>
</dbReference>
<dbReference type="InterPro" id="IPR023962">
    <property type="entry name" value="Phosphoketolase"/>
</dbReference>
<evidence type="ECO:0000256" key="12">
    <source>
        <dbReference type="RuleBase" id="RU003835"/>
    </source>
</evidence>
<accession>A0A387FSN4</accession>
<keyword evidence="9 11" id="KW-0456">Lyase</keyword>
<dbReference type="KEGG" id="rjg:CCGE525_15325"/>
<comment type="subcellular location">
    <subcellularLocation>
        <location evidence="10">Cytoplasm</location>
    </subcellularLocation>
</comment>
<dbReference type="PROSITE" id="PS01076">
    <property type="entry name" value="ACETATE_KINASE_2"/>
    <property type="match status" value="1"/>
</dbReference>
<dbReference type="PANTHER" id="PTHR31273:SF0">
    <property type="entry name" value="PHOSPHOKETOLASE-RELATED"/>
    <property type="match status" value="1"/>
</dbReference>
<feature type="binding site" evidence="10">
    <location>
        <position position="379"/>
    </location>
    <ligand>
        <name>Mg(2+)</name>
        <dbReference type="ChEBI" id="CHEBI:18420"/>
    </ligand>
</feature>
<dbReference type="Pfam" id="PF00871">
    <property type="entry name" value="Acetate_kinase"/>
    <property type="match status" value="1"/>
</dbReference>
<evidence type="ECO:0000256" key="3">
    <source>
        <dbReference type="ARBA" id="ARBA00008748"/>
    </source>
</evidence>
<name>A0A387FSN4_9HYPH</name>
<dbReference type="InterPro" id="IPR018969">
    <property type="entry name" value="Xul5P/Fru6P_PKetolase_C"/>
</dbReference>
<feature type="binding site" evidence="10">
    <location>
        <begin position="208"/>
        <end position="212"/>
    </location>
    <ligand>
        <name>ATP</name>
        <dbReference type="ChEBI" id="CHEBI:30616"/>
    </ligand>
</feature>
<dbReference type="NCBIfam" id="NF003621">
    <property type="entry name" value="PRK05261.1-6"/>
    <property type="match status" value="1"/>
</dbReference>
<keyword evidence="4 10" id="KW-0808">Transferase</keyword>
<evidence type="ECO:0000259" key="13">
    <source>
        <dbReference type="Pfam" id="PF09363"/>
    </source>
</evidence>
<dbReference type="AlphaFoldDB" id="A0A387FSN4"/>
<dbReference type="GO" id="GO:0006085">
    <property type="term" value="P:acetyl-CoA biosynthetic process"/>
    <property type="evidence" value="ECO:0007669"/>
    <property type="project" value="UniProtKB-UniRule"/>
</dbReference>